<feature type="binding site" evidence="3">
    <location>
        <position position="317"/>
    </location>
    <ligand>
        <name>CTP</name>
        <dbReference type="ChEBI" id="CHEBI:37563"/>
    </ligand>
</feature>
<comment type="caution">
    <text evidence="6">The sequence shown here is derived from an EMBL/GenBank/DDBJ whole genome shotgun (WGS) entry which is preliminary data.</text>
</comment>
<dbReference type="EMBL" id="JBHUEL010000002">
    <property type="protein sequence ID" value="MFD1765439.1"/>
    <property type="molecule type" value="Genomic_DNA"/>
</dbReference>
<dbReference type="InterPro" id="IPR035929">
    <property type="entry name" value="CoaB-like_sf"/>
</dbReference>
<dbReference type="InterPro" id="IPR036551">
    <property type="entry name" value="Flavin_trans-like"/>
</dbReference>
<dbReference type="Gene3D" id="3.40.50.10300">
    <property type="entry name" value="CoaB-like"/>
    <property type="match status" value="1"/>
</dbReference>
<dbReference type="InterPro" id="IPR005252">
    <property type="entry name" value="CoaBC"/>
</dbReference>
<organism evidence="6 7">
    <name type="scientific">Sphingorhabdus buctiana</name>
    <dbReference type="NCBI Taxonomy" id="1508805"/>
    <lineage>
        <taxon>Bacteria</taxon>
        <taxon>Pseudomonadati</taxon>
        <taxon>Pseudomonadota</taxon>
        <taxon>Alphaproteobacteria</taxon>
        <taxon>Sphingomonadales</taxon>
        <taxon>Sphingomonadaceae</taxon>
        <taxon>Sphingorhabdus</taxon>
    </lineage>
</organism>
<comment type="similarity">
    <text evidence="3">In the C-terminal section; belongs to the PPC synthetase family.</text>
</comment>
<dbReference type="Proteomes" id="UP001597215">
    <property type="component" value="Unassembled WGS sequence"/>
</dbReference>
<dbReference type="InterPro" id="IPR007085">
    <property type="entry name" value="DNA/pantothenate-metab_flavo_C"/>
</dbReference>
<name>A0ABW4M8S5_9SPHN</name>
<keyword evidence="2 3" id="KW-0456">Lyase</keyword>
<proteinExistence type="inferred from homology"/>
<dbReference type="Pfam" id="PF02441">
    <property type="entry name" value="Flavoprotein"/>
    <property type="match status" value="1"/>
</dbReference>
<feature type="binding site" evidence="3">
    <location>
        <position position="307"/>
    </location>
    <ligand>
        <name>CTP</name>
        <dbReference type="ChEBI" id="CHEBI:37563"/>
    </ligand>
</feature>
<feature type="binding site" evidence="3">
    <location>
        <position position="353"/>
    </location>
    <ligand>
        <name>CTP</name>
        <dbReference type="ChEBI" id="CHEBI:37563"/>
    </ligand>
</feature>
<dbReference type="RefSeq" id="WP_381510707.1">
    <property type="nucleotide sequence ID" value="NZ_JBHUEL010000002.1"/>
</dbReference>
<comment type="catalytic activity">
    <reaction evidence="3">
        <text>(R)-4'-phosphopantothenate + L-cysteine + CTP = N-[(R)-4-phosphopantothenoyl]-L-cysteine + CMP + diphosphate + H(+)</text>
        <dbReference type="Rhea" id="RHEA:19397"/>
        <dbReference type="ChEBI" id="CHEBI:10986"/>
        <dbReference type="ChEBI" id="CHEBI:15378"/>
        <dbReference type="ChEBI" id="CHEBI:33019"/>
        <dbReference type="ChEBI" id="CHEBI:35235"/>
        <dbReference type="ChEBI" id="CHEBI:37563"/>
        <dbReference type="ChEBI" id="CHEBI:59458"/>
        <dbReference type="ChEBI" id="CHEBI:60377"/>
        <dbReference type="EC" id="6.3.2.5"/>
    </reaction>
</comment>
<comment type="similarity">
    <text evidence="3">In the N-terminal section; belongs to the HFCD (homo-oligomeric flavin containing Cys decarboxylase) superfamily.</text>
</comment>
<feature type="active site" description="Proton donor" evidence="3">
    <location>
        <position position="156"/>
    </location>
</feature>
<comment type="catalytic activity">
    <reaction evidence="3">
        <text>N-[(R)-4-phosphopantothenoyl]-L-cysteine + H(+) = (R)-4'-phosphopantetheine + CO2</text>
        <dbReference type="Rhea" id="RHEA:16793"/>
        <dbReference type="ChEBI" id="CHEBI:15378"/>
        <dbReference type="ChEBI" id="CHEBI:16526"/>
        <dbReference type="ChEBI" id="CHEBI:59458"/>
        <dbReference type="ChEBI" id="CHEBI:61723"/>
        <dbReference type="EC" id="4.1.1.36"/>
    </reaction>
</comment>
<gene>
    <name evidence="3" type="primary">coaBC</name>
    <name evidence="6" type="ORF">ACFSAG_01110</name>
</gene>
<keyword evidence="3" id="KW-0460">Magnesium</keyword>
<dbReference type="PANTHER" id="PTHR14359:SF6">
    <property type="entry name" value="PHOSPHOPANTOTHENOYLCYSTEINE DECARBOXYLASE"/>
    <property type="match status" value="1"/>
</dbReference>
<comment type="pathway">
    <text evidence="3">Cofactor biosynthesis; coenzyme A biosynthesis; CoA from (R)-pantothenate: step 3/5.</text>
</comment>
<feature type="binding site" evidence="3">
    <location>
        <position position="371"/>
    </location>
    <ligand>
        <name>CTP</name>
        <dbReference type="ChEBI" id="CHEBI:37563"/>
    </ligand>
</feature>
<keyword evidence="3" id="KW-0288">FMN</keyword>
<dbReference type="EC" id="4.1.1.36" evidence="3"/>
<evidence type="ECO:0000259" key="5">
    <source>
        <dbReference type="Pfam" id="PF04127"/>
    </source>
</evidence>
<comment type="pathway">
    <text evidence="3">Cofactor biosynthesis; coenzyme A biosynthesis; CoA from (R)-pantothenate: step 2/5.</text>
</comment>
<dbReference type="Gene3D" id="3.40.50.1950">
    <property type="entry name" value="Flavin prenyltransferase-like"/>
    <property type="match status" value="1"/>
</dbReference>
<reference evidence="7" key="1">
    <citation type="journal article" date="2019" name="Int. J. Syst. Evol. Microbiol.">
        <title>The Global Catalogue of Microorganisms (GCM) 10K type strain sequencing project: providing services to taxonomists for standard genome sequencing and annotation.</title>
        <authorList>
            <consortium name="The Broad Institute Genomics Platform"/>
            <consortium name="The Broad Institute Genome Sequencing Center for Infectious Disease"/>
            <person name="Wu L."/>
            <person name="Ma J."/>
        </authorList>
    </citation>
    <scope>NUCLEOTIDE SEQUENCE [LARGE SCALE GENOMIC DNA]</scope>
    <source>
        <strain evidence="7">CGMCC 1.12449</strain>
    </source>
</reference>
<keyword evidence="1 3" id="KW-0210">Decarboxylase</keyword>
<keyword evidence="3" id="KW-0436">Ligase</keyword>
<dbReference type="SUPFAM" id="SSF102645">
    <property type="entry name" value="CoaB-like"/>
    <property type="match status" value="1"/>
</dbReference>
<evidence type="ECO:0000256" key="1">
    <source>
        <dbReference type="ARBA" id="ARBA00022793"/>
    </source>
</evidence>
<sequence length="427" mass="45183">MSQKRVLLIVSGGIAAYKSLELVRLLKRQGITVRAVMTKSASEFVTPLSLGVMTEDQVYGDMFDLKEEREIGHIQLSRQADLVVICPATANILAKMAAGIADDLATTILLATDKPVLAVPAMNVRMWNHPATQRNLAQLRADGITIMDPDEGAMACGEYGPGRLPEPPDVAARICTLLDHPFDAALAAGRAPTTKSSESALTAQPDFADPGHRPLFGKHVLITAGPTHEPIDPVRYIANRSSGRQGFAIAKAAAELGAEVTLVAGPVHLATPAGVVRIDVESAREMLAEVEKALPADVAIMVAAVADWRAADVPEQKIKKDGAAIPALNLTENPDILATLAKHAQRPRLLIGFAAETEKVVEHAQAKLAKKGCDWIVANDVSGDVMGGANNAVHIVTKQVVESLADAPKDVVARKLMEKIADAVGQG</sequence>
<evidence type="ECO:0000313" key="6">
    <source>
        <dbReference type="EMBL" id="MFD1765439.1"/>
    </source>
</evidence>
<evidence type="ECO:0000313" key="7">
    <source>
        <dbReference type="Proteomes" id="UP001597215"/>
    </source>
</evidence>
<dbReference type="EC" id="6.3.2.5" evidence="3"/>
<comment type="cofactor">
    <cofactor evidence="3">
        <name>FMN</name>
        <dbReference type="ChEBI" id="CHEBI:58210"/>
    </cofactor>
    <text evidence="3">Binds 1 FMN per subunit.</text>
</comment>
<keyword evidence="3" id="KW-0479">Metal-binding</keyword>
<evidence type="ECO:0000256" key="2">
    <source>
        <dbReference type="ARBA" id="ARBA00023239"/>
    </source>
</evidence>
<dbReference type="PANTHER" id="PTHR14359">
    <property type="entry name" value="HOMO-OLIGOMERIC FLAVIN CONTAINING CYS DECARBOXYLASE FAMILY"/>
    <property type="match status" value="1"/>
</dbReference>
<comment type="function">
    <text evidence="3">Catalyzes two sequential steps in the biosynthesis of coenzyme A. In the first step cysteine is conjugated to 4'-phosphopantothenate to form 4-phosphopantothenoylcysteine. In the second step the latter compound is decarboxylated to form 4'-phosphopantotheine.</text>
</comment>
<dbReference type="Pfam" id="PF04127">
    <property type="entry name" value="DFP"/>
    <property type="match status" value="1"/>
</dbReference>
<feature type="binding site" evidence="3">
    <location>
        <position position="367"/>
    </location>
    <ligand>
        <name>CTP</name>
        <dbReference type="ChEBI" id="CHEBI:37563"/>
    </ligand>
</feature>
<dbReference type="InterPro" id="IPR003382">
    <property type="entry name" value="Flavoprotein"/>
</dbReference>
<evidence type="ECO:0000256" key="3">
    <source>
        <dbReference type="HAMAP-Rule" id="MF_02225"/>
    </source>
</evidence>
<dbReference type="SUPFAM" id="SSF52507">
    <property type="entry name" value="Homo-oligomeric flavin-containing Cys decarboxylases, HFCD"/>
    <property type="match status" value="1"/>
</dbReference>
<feature type="binding site" evidence="3">
    <location>
        <begin position="334"/>
        <end position="337"/>
    </location>
    <ligand>
        <name>CTP</name>
        <dbReference type="ChEBI" id="CHEBI:37563"/>
    </ligand>
</feature>
<feature type="region of interest" description="Phosphopantothenoylcysteine decarboxylase" evidence="3">
    <location>
        <begin position="1"/>
        <end position="219"/>
    </location>
</feature>
<comment type="caution">
    <text evidence="3">Lacks conserved residue(s) required for the propagation of feature annotation.</text>
</comment>
<dbReference type="HAMAP" id="MF_02225">
    <property type="entry name" value="CoaBC"/>
    <property type="match status" value="1"/>
</dbReference>
<keyword evidence="3" id="KW-0511">Multifunctional enzyme</keyword>
<feature type="region of interest" description="Phosphopantothenate--cysteine ligase" evidence="3">
    <location>
        <begin position="220"/>
        <end position="427"/>
    </location>
</feature>
<feature type="domain" description="Flavoprotein" evidence="4">
    <location>
        <begin position="4"/>
        <end position="176"/>
    </location>
</feature>
<evidence type="ECO:0000259" key="4">
    <source>
        <dbReference type="Pfam" id="PF02441"/>
    </source>
</evidence>
<keyword evidence="7" id="KW-1185">Reference proteome</keyword>
<feature type="domain" description="DNA/pantothenate metabolism flavoprotein C-terminal" evidence="5">
    <location>
        <begin position="216"/>
        <end position="422"/>
    </location>
</feature>
<protein>
    <recommendedName>
        <fullName evidence="3">Coenzyme A biosynthesis bifunctional protein CoaBC</fullName>
    </recommendedName>
    <alternativeName>
        <fullName evidence="3">DNA/pantothenate metabolism flavoprotein</fullName>
    </alternativeName>
    <alternativeName>
        <fullName evidence="3">Phosphopantothenoylcysteine synthetase/decarboxylase</fullName>
        <shortName evidence="3">PPCS-PPCDC</shortName>
    </alternativeName>
    <domain>
        <recommendedName>
            <fullName evidence="3">Phosphopantothenoylcysteine decarboxylase</fullName>
            <shortName evidence="3">PPC decarboxylase</shortName>
            <shortName evidence="3">PPC-DC</shortName>
            <ecNumber evidence="3">4.1.1.36</ecNumber>
        </recommendedName>
        <alternativeName>
            <fullName evidence="3">CoaC</fullName>
        </alternativeName>
    </domain>
    <domain>
        <recommendedName>
            <fullName evidence="3">Phosphopantothenate--cysteine ligase</fullName>
            <ecNumber evidence="3">6.3.2.5</ecNumber>
        </recommendedName>
        <alternativeName>
            <fullName evidence="3">CoaB</fullName>
        </alternativeName>
        <alternativeName>
            <fullName evidence="3">Phosphopantothenoylcysteine synthetase</fullName>
            <shortName evidence="3">PPC synthetase</shortName>
            <shortName evidence="3">PPC-S</shortName>
        </alternativeName>
    </domain>
</protein>
<accession>A0ABW4M8S5</accession>
<keyword evidence="3" id="KW-0285">Flavoprotein</keyword>
<comment type="cofactor">
    <cofactor evidence="3">
        <name>Mg(2+)</name>
        <dbReference type="ChEBI" id="CHEBI:18420"/>
    </cofactor>
</comment>